<evidence type="ECO:0000313" key="12">
    <source>
        <dbReference type="EMBL" id="KAF2193814.1"/>
    </source>
</evidence>
<dbReference type="SUPFAM" id="SSF55315">
    <property type="entry name" value="L30e-like"/>
    <property type="match status" value="1"/>
</dbReference>
<dbReference type="PANTHER" id="PTHR46103">
    <property type="entry name" value="RRNA METHYLTRANSFERASE 1, MITOCHONDRIAL"/>
    <property type="match status" value="1"/>
</dbReference>
<protein>
    <recommendedName>
        <fullName evidence="9">rRNA methyltransferase 1, mitochondrial</fullName>
    </recommendedName>
</protein>
<organism evidence="12 13">
    <name type="scientific">Zopfia rhizophila CBS 207.26</name>
    <dbReference type="NCBI Taxonomy" id="1314779"/>
    <lineage>
        <taxon>Eukaryota</taxon>
        <taxon>Fungi</taxon>
        <taxon>Dikarya</taxon>
        <taxon>Ascomycota</taxon>
        <taxon>Pezizomycotina</taxon>
        <taxon>Dothideomycetes</taxon>
        <taxon>Dothideomycetes incertae sedis</taxon>
        <taxon>Zopfiaceae</taxon>
        <taxon>Zopfia</taxon>
    </lineage>
</organism>
<comment type="similarity">
    <text evidence="2">Belongs to the class IV-like SAM-binding methyltransferase superfamily. RNA methyltransferase TrmH family.</text>
</comment>
<evidence type="ECO:0000256" key="4">
    <source>
        <dbReference type="ARBA" id="ARBA00022603"/>
    </source>
</evidence>
<dbReference type="InterPro" id="IPR047261">
    <property type="entry name" value="MRM1_MeTrfase_dom"/>
</dbReference>
<dbReference type="OrthoDB" id="270651at2759"/>
<dbReference type="Gene3D" id="3.30.1330.30">
    <property type="match status" value="1"/>
</dbReference>
<dbReference type="PANTHER" id="PTHR46103:SF1">
    <property type="entry name" value="RRNA METHYLTRANSFERASE 1, MITOCHONDRIAL"/>
    <property type="match status" value="1"/>
</dbReference>
<dbReference type="Proteomes" id="UP000800200">
    <property type="component" value="Unassembled WGS sequence"/>
</dbReference>
<evidence type="ECO:0000256" key="6">
    <source>
        <dbReference type="ARBA" id="ARBA00022691"/>
    </source>
</evidence>
<evidence type="ECO:0000256" key="1">
    <source>
        <dbReference type="ARBA" id="ARBA00004173"/>
    </source>
</evidence>
<evidence type="ECO:0000256" key="7">
    <source>
        <dbReference type="ARBA" id="ARBA00022946"/>
    </source>
</evidence>
<dbReference type="InterPro" id="IPR029026">
    <property type="entry name" value="tRNA_m1G_MTases_N"/>
</dbReference>
<evidence type="ECO:0000256" key="9">
    <source>
        <dbReference type="ARBA" id="ARBA00034881"/>
    </source>
</evidence>
<keyword evidence="7" id="KW-0809">Transit peptide</keyword>
<dbReference type="SMART" id="SM00967">
    <property type="entry name" value="SpoU_sub_bind"/>
    <property type="match status" value="1"/>
</dbReference>
<keyword evidence="13" id="KW-1185">Reference proteome</keyword>
<comment type="subcellular location">
    <subcellularLocation>
        <location evidence="1">Mitochondrion</location>
    </subcellularLocation>
</comment>
<keyword evidence="5" id="KW-0808">Transferase</keyword>
<dbReference type="CDD" id="cd18105">
    <property type="entry name" value="SpoU-like_MRM1"/>
    <property type="match status" value="1"/>
</dbReference>
<feature type="compositionally biased region" description="Basic and acidic residues" evidence="10">
    <location>
        <begin position="81"/>
        <end position="118"/>
    </location>
</feature>
<keyword evidence="6" id="KW-0949">S-adenosyl-L-methionine</keyword>
<dbReference type="SUPFAM" id="SSF75217">
    <property type="entry name" value="alpha/beta knot"/>
    <property type="match status" value="1"/>
</dbReference>
<proteinExistence type="inferred from homology"/>
<dbReference type="EMBL" id="ML994613">
    <property type="protein sequence ID" value="KAF2193814.1"/>
    <property type="molecule type" value="Genomic_DNA"/>
</dbReference>
<accession>A0A6A6EQG5</accession>
<evidence type="ECO:0000256" key="3">
    <source>
        <dbReference type="ARBA" id="ARBA00022552"/>
    </source>
</evidence>
<sequence length="457" mass="50786">MVHTSLLSSTVFRIQSPKIPLDFCRHKSIRAAIERGISNSKGSSRRRLDYIRRDRDRPIEPRALPKTLSPPRRYRPVAGGARKDTQKQTSTRPEKVESRRDGQLSFKEKGSRAVEPRKYAPGSLPYTTAASEFLYGYSVVIAALKARRRNLYNLYIHDRGRNHESRIALVSRAKQAGVKIHEVGDEWLRLMDKASSGRPHNGFILESSPLPQLPITELGAYSIKSGSFDVVIPHQSREDIQVNGTQDHYKYKSGGWKHPLILYIDGVLDEGNLGAIARSAYFLGVDAIATPTRQSAPWSHIALKASAGAAEAIPIFTVAQPSDFLSKSALRGWRIYASDAIPPGEERPVSVVASPRTQDNNEDTASDVIYTFARSTKRVADHYPVASHPTILMMGAEGTGLRTSLINQAHYKVGIRARRDVEEIGVDSLNVSVAASLLCYEFLKKPKQQHTPGDRLF</sequence>
<feature type="domain" description="RNA 2-O ribose methyltransferase substrate binding" evidence="11">
    <location>
        <begin position="133"/>
        <end position="213"/>
    </location>
</feature>
<dbReference type="InterPro" id="IPR029028">
    <property type="entry name" value="Alpha/beta_knot_MTases"/>
</dbReference>
<dbReference type="Pfam" id="PF08032">
    <property type="entry name" value="SpoU_sub_bind"/>
    <property type="match status" value="1"/>
</dbReference>
<dbReference type="InterPro" id="IPR001537">
    <property type="entry name" value="SpoU_MeTrfase"/>
</dbReference>
<name>A0A6A6EQG5_9PEZI</name>
<evidence type="ECO:0000256" key="2">
    <source>
        <dbReference type="ARBA" id="ARBA00007228"/>
    </source>
</evidence>
<dbReference type="InterPro" id="IPR029064">
    <property type="entry name" value="Ribosomal_eL30-like_sf"/>
</dbReference>
<gene>
    <name evidence="12" type="ORF">K469DRAFT_550881</name>
</gene>
<dbReference type="GO" id="GO:0003723">
    <property type="term" value="F:RNA binding"/>
    <property type="evidence" value="ECO:0007669"/>
    <property type="project" value="InterPro"/>
</dbReference>
<keyword evidence="8" id="KW-0496">Mitochondrion</keyword>
<dbReference type="Pfam" id="PF00588">
    <property type="entry name" value="SpoU_methylase"/>
    <property type="match status" value="1"/>
</dbReference>
<feature type="compositionally biased region" description="Basic and acidic residues" evidence="10">
    <location>
        <begin position="46"/>
        <end position="60"/>
    </location>
</feature>
<feature type="region of interest" description="Disordered" evidence="10">
    <location>
        <begin position="35"/>
        <end position="120"/>
    </location>
</feature>
<dbReference type="GO" id="GO:0005739">
    <property type="term" value="C:mitochondrion"/>
    <property type="evidence" value="ECO:0007669"/>
    <property type="project" value="UniProtKB-SubCell"/>
</dbReference>
<dbReference type="InterPro" id="IPR013123">
    <property type="entry name" value="SpoU_subst-bd"/>
</dbReference>
<dbReference type="Gene3D" id="3.40.1280.10">
    <property type="match status" value="1"/>
</dbReference>
<evidence type="ECO:0000256" key="10">
    <source>
        <dbReference type="SAM" id="MobiDB-lite"/>
    </source>
</evidence>
<keyword evidence="4" id="KW-0489">Methyltransferase</keyword>
<dbReference type="InterPro" id="IPR047182">
    <property type="entry name" value="MRM1"/>
</dbReference>
<evidence type="ECO:0000256" key="8">
    <source>
        <dbReference type="ARBA" id="ARBA00023128"/>
    </source>
</evidence>
<dbReference type="AlphaFoldDB" id="A0A6A6EQG5"/>
<evidence type="ECO:0000313" key="13">
    <source>
        <dbReference type="Proteomes" id="UP000800200"/>
    </source>
</evidence>
<dbReference type="GO" id="GO:0016435">
    <property type="term" value="F:rRNA (guanine) methyltransferase activity"/>
    <property type="evidence" value="ECO:0007669"/>
    <property type="project" value="TreeGrafter"/>
</dbReference>
<evidence type="ECO:0000256" key="5">
    <source>
        <dbReference type="ARBA" id="ARBA00022679"/>
    </source>
</evidence>
<keyword evidence="3" id="KW-0698">rRNA processing</keyword>
<evidence type="ECO:0000259" key="11">
    <source>
        <dbReference type="SMART" id="SM00967"/>
    </source>
</evidence>
<reference evidence="12" key="1">
    <citation type="journal article" date="2020" name="Stud. Mycol.">
        <title>101 Dothideomycetes genomes: a test case for predicting lifestyles and emergence of pathogens.</title>
        <authorList>
            <person name="Haridas S."/>
            <person name="Albert R."/>
            <person name="Binder M."/>
            <person name="Bloem J."/>
            <person name="Labutti K."/>
            <person name="Salamov A."/>
            <person name="Andreopoulos B."/>
            <person name="Baker S."/>
            <person name="Barry K."/>
            <person name="Bills G."/>
            <person name="Bluhm B."/>
            <person name="Cannon C."/>
            <person name="Castanera R."/>
            <person name="Culley D."/>
            <person name="Daum C."/>
            <person name="Ezra D."/>
            <person name="Gonzalez J."/>
            <person name="Henrissat B."/>
            <person name="Kuo A."/>
            <person name="Liang C."/>
            <person name="Lipzen A."/>
            <person name="Lutzoni F."/>
            <person name="Magnuson J."/>
            <person name="Mondo S."/>
            <person name="Nolan M."/>
            <person name="Ohm R."/>
            <person name="Pangilinan J."/>
            <person name="Park H.-J."/>
            <person name="Ramirez L."/>
            <person name="Alfaro M."/>
            <person name="Sun H."/>
            <person name="Tritt A."/>
            <person name="Yoshinaga Y."/>
            <person name="Zwiers L.-H."/>
            <person name="Turgeon B."/>
            <person name="Goodwin S."/>
            <person name="Spatafora J."/>
            <person name="Crous P."/>
            <person name="Grigoriev I."/>
        </authorList>
    </citation>
    <scope>NUCLEOTIDE SEQUENCE</scope>
    <source>
        <strain evidence="12">CBS 207.26</strain>
    </source>
</reference>